<proteinExistence type="inferred from homology"/>
<dbReference type="STRING" id="447595.SAMN05660826_02356"/>
<dbReference type="PANTHER" id="PTHR33653:SF1">
    <property type="entry name" value="RIBONUCLEASE VAPC2"/>
    <property type="match status" value="1"/>
</dbReference>
<protein>
    <recommendedName>
        <fullName evidence="8">Ribonuclease VapC</fullName>
        <shortName evidence="8">RNase VapC</shortName>
        <ecNumber evidence="8">3.1.-.-</ecNumber>
    </recommendedName>
    <alternativeName>
        <fullName evidence="8">Toxin VapC</fullName>
    </alternativeName>
</protein>
<gene>
    <name evidence="8" type="primary">vapC</name>
    <name evidence="10" type="ORF">SAMN05660826_02356</name>
</gene>
<dbReference type="SUPFAM" id="SSF88723">
    <property type="entry name" value="PIN domain-like"/>
    <property type="match status" value="1"/>
</dbReference>
<dbReference type="GO" id="GO:0000287">
    <property type="term" value="F:magnesium ion binding"/>
    <property type="evidence" value="ECO:0007669"/>
    <property type="project" value="UniProtKB-UniRule"/>
</dbReference>
<sequence>MRYMLDTNICIYIIKKKPVNVLDRLKRLDIGDICISVITLAELVYGVEKSQNREKNQTALAAFLAPIEILPFSDRAAVKYGEIRAFLEKTGQTIGAYDLLIAAHALSENLTLVTNNVSEFGRIPDLSIENWIE</sequence>
<comment type="cofactor">
    <cofactor evidence="1 8">
        <name>Mg(2+)</name>
        <dbReference type="ChEBI" id="CHEBI:18420"/>
    </cofactor>
</comment>
<keyword evidence="2 8" id="KW-1277">Toxin-antitoxin system</keyword>
<evidence type="ECO:0000256" key="1">
    <source>
        <dbReference type="ARBA" id="ARBA00001946"/>
    </source>
</evidence>
<evidence type="ECO:0000313" key="10">
    <source>
        <dbReference type="EMBL" id="SHM92359.1"/>
    </source>
</evidence>
<evidence type="ECO:0000256" key="6">
    <source>
        <dbReference type="ARBA" id="ARBA00022842"/>
    </source>
</evidence>
<dbReference type="Gene3D" id="3.40.50.1010">
    <property type="entry name" value="5'-nuclease"/>
    <property type="match status" value="1"/>
</dbReference>
<keyword evidence="8" id="KW-0800">Toxin</keyword>
<evidence type="ECO:0000313" key="11">
    <source>
        <dbReference type="Proteomes" id="UP000184375"/>
    </source>
</evidence>
<dbReference type="InterPro" id="IPR022907">
    <property type="entry name" value="VapC_family"/>
</dbReference>
<name>A0A1M7MN51_9FIRM</name>
<evidence type="ECO:0000256" key="2">
    <source>
        <dbReference type="ARBA" id="ARBA00022649"/>
    </source>
</evidence>
<dbReference type="GO" id="GO:0090729">
    <property type="term" value="F:toxin activity"/>
    <property type="evidence" value="ECO:0007669"/>
    <property type="project" value="UniProtKB-KW"/>
</dbReference>
<keyword evidence="10" id="KW-0255">Endonuclease</keyword>
<dbReference type="EC" id="3.1.-.-" evidence="8"/>
<dbReference type="AlphaFoldDB" id="A0A1M7MN51"/>
<comment type="similarity">
    <text evidence="7 8">Belongs to the PINc/VapC protein family.</text>
</comment>
<evidence type="ECO:0000256" key="5">
    <source>
        <dbReference type="ARBA" id="ARBA00022801"/>
    </source>
</evidence>
<evidence type="ECO:0000256" key="8">
    <source>
        <dbReference type="HAMAP-Rule" id="MF_00265"/>
    </source>
</evidence>
<evidence type="ECO:0000256" key="7">
    <source>
        <dbReference type="ARBA" id="ARBA00038093"/>
    </source>
</evidence>
<keyword evidence="4 8" id="KW-0479">Metal-binding</keyword>
<dbReference type="GO" id="GO:0016787">
    <property type="term" value="F:hydrolase activity"/>
    <property type="evidence" value="ECO:0007669"/>
    <property type="project" value="UniProtKB-KW"/>
</dbReference>
<organism evidence="10 11">
    <name type="scientific">Caldanaerovirga acetigignens</name>
    <dbReference type="NCBI Taxonomy" id="447595"/>
    <lineage>
        <taxon>Bacteria</taxon>
        <taxon>Bacillati</taxon>
        <taxon>Bacillota</taxon>
        <taxon>Clostridia</taxon>
        <taxon>Thermosediminibacterales</taxon>
        <taxon>Thermosediminibacteraceae</taxon>
        <taxon>Caldanaerovirga</taxon>
    </lineage>
</organism>
<dbReference type="PANTHER" id="PTHR33653">
    <property type="entry name" value="RIBONUCLEASE VAPC2"/>
    <property type="match status" value="1"/>
</dbReference>
<dbReference type="InterPro" id="IPR002716">
    <property type="entry name" value="PIN_dom"/>
</dbReference>
<dbReference type="InterPro" id="IPR029060">
    <property type="entry name" value="PIN-like_dom_sf"/>
</dbReference>
<dbReference type="EMBL" id="FRCR01000025">
    <property type="protein sequence ID" value="SHM92359.1"/>
    <property type="molecule type" value="Genomic_DNA"/>
</dbReference>
<feature type="domain" description="PIN" evidence="9">
    <location>
        <begin position="3"/>
        <end position="118"/>
    </location>
</feature>
<evidence type="ECO:0000256" key="3">
    <source>
        <dbReference type="ARBA" id="ARBA00022722"/>
    </source>
</evidence>
<reference evidence="11" key="1">
    <citation type="submission" date="2016-11" db="EMBL/GenBank/DDBJ databases">
        <authorList>
            <person name="Varghese N."/>
            <person name="Submissions S."/>
        </authorList>
    </citation>
    <scope>NUCLEOTIDE SEQUENCE [LARGE SCALE GENOMIC DNA]</scope>
    <source>
        <strain evidence="11">DSM 18802</strain>
    </source>
</reference>
<evidence type="ECO:0000259" key="9">
    <source>
        <dbReference type="Pfam" id="PF01850"/>
    </source>
</evidence>
<keyword evidence="5 8" id="KW-0378">Hydrolase</keyword>
<dbReference type="InterPro" id="IPR050556">
    <property type="entry name" value="Type_II_TA_system_RNase"/>
</dbReference>
<dbReference type="Proteomes" id="UP000184375">
    <property type="component" value="Unassembled WGS sequence"/>
</dbReference>
<comment type="function">
    <text evidence="8">Toxic component of a toxin-antitoxin (TA) system. An RNase.</text>
</comment>
<feature type="binding site" evidence="8">
    <location>
        <position position="6"/>
    </location>
    <ligand>
        <name>Mg(2+)</name>
        <dbReference type="ChEBI" id="CHEBI:18420"/>
    </ligand>
</feature>
<accession>A0A1M7MN51</accession>
<dbReference type="CDD" id="cd09881">
    <property type="entry name" value="PIN_VapC4-5_FitB-like"/>
    <property type="match status" value="1"/>
</dbReference>
<dbReference type="GO" id="GO:0004519">
    <property type="term" value="F:endonuclease activity"/>
    <property type="evidence" value="ECO:0007669"/>
    <property type="project" value="UniProtKB-KW"/>
</dbReference>
<dbReference type="HAMAP" id="MF_00265">
    <property type="entry name" value="VapC_Nob1"/>
    <property type="match status" value="1"/>
</dbReference>
<dbReference type="RefSeq" id="WP_073258670.1">
    <property type="nucleotide sequence ID" value="NZ_FRCR01000025.1"/>
</dbReference>
<dbReference type="Pfam" id="PF01850">
    <property type="entry name" value="PIN"/>
    <property type="match status" value="1"/>
</dbReference>
<dbReference type="GO" id="GO:0004540">
    <property type="term" value="F:RNA nuclease activity"/>
    <property type="evidence" value="ECO:0007669"/>
    <property type="project" value="InterPro"/>
</dbReference>
<keyword evidence="3 8" id="KW-0540">Nuclease</keyword>
<keyword evidence="11" id="KW-1185">Reference proteome</keyword>
<evidence type="ECO:0000256" key="4">
    <source>
        <dbReference type="ARBA" id="ARBA00022723"/>
    </source>
</evidence>
<dbReference type="OrthoDB" id="9796690at2"/>
<feature type="binding site" evidence="8">
    <location>
        <position position="98"/>
    </location>
    <ligand>
        <name>Mg(2+)</name>
        <dbReference type="ChEBI" id="CHEBI:18420"/>
    </ligand>
</feature>
<keyword evidence="6 8" id="KW-0460">Magnesium</keyword>